<feature type="region of interest" description="Disordered" evidence="1">
    <location>
        <begin position="1"/>
        <end position="67"/>
    </location>
</feature>
<comment type="caution">
    <text evidence="2">The sequence shown here is derived from an EMBL/GenBank/DDBJ whole genome shotgun (WGS) entry which is preliminary data.</text>
</comment>
<gene>
    <name evidence="2" type="ORF">EVAR_87055_1</name>
</gene>
<feature type="compositionally biased region" description="Basic residues" evidence="1">
    <location>
        <begin position="42"/>
        <end position="51"/>
    </location>
</feature>
<feature type="compositionally biased region" description="Low complexity" evidence="1">
    <location>
        <begin position="19"/>
        <end position="34"/>
    </location>
</feature>
<proteinExistence type="predicted"/>
<organism evidence="2 3">
    <name type="scientific">Eumeta variegata</name>
    <name type="common">Bagworm moth</name>
    <name type="synonym">Eumeta japonica</name>
    <dbReference type="NCBI Taxonomy" id="151549"/>
    <lineage>
        <taxon>Eukaryota</taxon>
        <taxon>Metazoa</taxon>
        <taxon>Ecdysozoa</taxon>
        <taxon>Arthropoda</taxon>
        <taxon>Hexapoda</taxon>
        <taxon>Insecta</taxon>
        <taxon>Pterygota</taxon>
        <taxon>Neoptera</taxon>
        <taxon>Endopterygota</taxon>
        <taxon>Lepidoptera</taxon>
        <taxon>Glossata</taxon>
        <taxon>Ditrysia</taxon>
        <taxon>Tineoidea</taxon>
        <taxon>Psychidae</taxon>
        <taxon>Oiketicinae</taxon>
        <taxon>Eumeta</taxon>
    </lineage>
</organism>
<keyword evidence="3" id="KW-1185">Reference proteome</keyword>
<feature type="compositionally biased region" description="Low complexity" evidence="1">
    <location>
        <begin position="1"/>
        <end position="11"/>
    </location>
</feature>
<sequence length="67" mass="7262">MVSRRAAPPSRLARKHRLSPAAPASANSAGRGNSTTQENCCLRRKWGRRMVRTCPGDKADAAARSEN</sequence>
<dbReference type="AlphaFoldDB" id="A0A4C1VSJ8"/>
<dbReference type="EMBL" id="BGZK01000388">
    <property type="protein sequence ID" value="GBP40794.1"/>
    <property type="molecule type" value="Genomic_DNA"/>
</dbReference>
<dbReference type="Proteomes" id="UP000299102">
    <property type="component" value="Unassembled WGS sequence"/>
</dbReference>
<reference evidence="2 3" key="1">
    <citation type="journal article" date="2019" name="Commun. Biol.">
        <title>The bagworm genome reveals a unique fibroin gene that provides high tensile strength.</title>
        <authorList>
            <person name="Kono N."/>
            <person name="Nakamura H."/>
            <person name="Ohtoshi R."/>
            <person name="Tomita M."/>
            <person name="Numata K."/>
            <person name="Arakawa K."/>
        </authorList>
    </citation>
    <scope>NUCLEOTIDE SEQUENCE [LARGE SCALE GENOMIC DNA]</scope>
</reference>
<evidence type="ECO:0000313" key="3">
    <source>
        <dbReference type="Proteomes" id="UP000299102"/>
    </source>
</evidence>
<accession>A0A4C1VSJ8</accession>
<name>A0A4C1VSJ8_EUMVA</name>
<evidence type="ECO:0000313" key="2">
    <source>
        <dbReference type="EMBL" id="GBP40794.1"/>
    </source>
</evidence>
<evidence type="ECO:0000256" key="1">
    <source>
        <dbReference type="SAM" id="MobiDB-lite"/>
    </source>
</evidence>
<feature type="compositionally biased region" description="Basic and acidic residues" evidence="1">
    <location>
        <begin position="55"/>
        <end position="67"/>
    </location>
</feature>
<protein>
    <submittedName>
        <fullName evidence="2">Uncharacterized protein</fullName>
    </submittedName>
</protein>